<evidence type="ECO:0000256" key="1">
    <source>
        <dbReference type="SAM" id="MobiDB-lite"/>
    </source>
</evidence>
<protein>
    <recommendedName>
        <fullName evidence="3">Plasmodium RESA N-terminal domain-containing protein</fullName>
    </recommendedName>
</protein>
<proteinExistence type="predicted"/>
<dbReference type="InterPro" id="IPR019111">
    <property type="entry name" value="PRESA_N"/>
</dbReference>
<evidence type="ECO:0000259" key="3">
    <source>
        <dbReference type="Pfam" id="PF09687"/>
    </source>
</evidence>
<feature type="region of interest" description="Disordered" evidence="1">
    <location>
        <begin position="76"/>
        <end position="124"/>
    </location>
</feature>
<keyword evidence="2" id="KW-0472">Membrane</keyword>
<feature type="compositionally biased region" description="Basic and acidic residues" evidence="1">
    <location>
        <begin position="96"/>
        <end position="108"/>
    </location>
</feature>
<dbReference type="EMBL" id="LT969568">
    <property type="protein sequence ID" value="SOV77007.1"/>
    <property type="molecule type" value="Genomic_DNA"/>
</dbReference>
<dbReference type="AlphaFoldDB" id="A0A2P9D7L9"/>
<gene>
    <name evidence="4" type="ORF">PRG01_0536800</name>
</gene>
<dbReference type="PANTHER" id="PTHR36193">
    <property type="entry name" value="PHISTB DOMAIN-CONTAINING RESA-LIKE PROTEIN 1"/>
    <property type="match status" value="1"/>
</dbReference>
<feature type="transmembrane region" description="Helical" evidence="2">
    <location>
        <begin position="12"/>
        <end position="36"/>
    </location>
</feature>
<organism evidence="4 5">
    <name type="scientific">Plasmodium reichenowi</name>
    <dbReference type="NCBI Taxonomy" id="5854"/>
    <lineage>
        <taxon>Eukaryota</taxon>
        <taxon>Sar</taxon>
        <taxon>Alveolata</taxon>
        <taxon>Apicomplexa</taxon>
        <taxon>Aconoidasida</taxon>
        <taxon>Haemosporida</taxon>
        <taxon>Plasmodiidae</taxon>
        <taxon>Plasmodium</taxon>
        <taxon>Plasmodium (Laverania)</taxon>
    </lineage>
</organism>
<dbReference type="Pfam" id="PF09687">
    <property type="entry name" value="PRESAN"/>
    <property type="match status" value="1"/>
</dbReference>
<dbReference type="Proteomes" id="UP000240500">
    <property type="component" value="Chromosome 5"/>
</dbReference>
<feature type="domain" description="Plasmodium RESA N-terminal" evidence="3">
    <location>
        <begin position="167"/>
        <end position="290"/>
    </location>
</feature>
<dbReference type="VEuPathDB" id="PlasmoDB:PRG01_0536800"/>
<sequence length="344" mass="40833">MKQSNKTNVHFCGFFGSILFILCMVSLIYITLLNVWTSYEFLNCGTQLSNIRILNEVESLQSNNYNVVIKNVKDGNDSSSEELDNTNVPTSKPKKEHGVVMKNVKDENDSSSEELDNTNVPTSKPKKKLSVVFKENKKFFQYLINEDIYAEYELVPTNKEHTKYSNENDKALNYELESIKKSNKNRYERMYQLWTRIVQNEENKYILSVSKMFEVFNFIVNFYSVHYLKEEEIMNELRTTFTDLYRNVTPNMNDLFIRWITDNDVLNHGEFALLVDGNRYVWRNLLKHLEIAFKEIITKHFRYQLRSFELERNLIVCEEKSNKLDNINFEKNKKSKKSIKKKNL</sequence>
<name>A0A2P9D7L9_PLARE</name>
<evidence type="ECO:0000313" key="4">
    <source>
        <dbReference type="EMBL" id="SOV77007.1"/>
    </source>
</evidence>
<evidence type="ECO:0000313" key="5">
    <source>
        <dbReference type="Proteomes" id="UP000240500"/>
    </source>
</evidence>
<dbReference type="OrthoDB" id="375836at2759"/>
<reference evidence="4 5" key="1">
    <citation type="submission" date="2016-09" db="EMBL/GenBank/DDBJ databases">
        <authorList>
            <consortium name="Pathogen Informatics"/>
        </authorList>
    </citation>
    <scope>NUCLEOTIDE SEQUENCE [LARGE SCALE GENOMIC DNA]</scope>
</reference>
<evidence type="ECO:0000256" key="2">
    <source>
        <dbReference type="SAM" id="Phobius"/>
    </source>
</evidence>
<keyword evidence="2" id="KW-1133">Transmembrane helix</keyword>
<keyword evidence="2" id="KW-0812">Transmembrane</keyword>
<dbReference type="VEuPathDB" id="PlasmoDB:PRCDC_0728100"/>
<dbReference type="Gene3D" id="6.10.280.180">
    <property type="entry name" value="Plasmodium RESA, N-terminal helical domain"/>
    <property type="match status" value="1"/>
</dbReference>
<dbReference type="InterPro" id="IPR044885">
    <property type="entry name" value="PRESA_N_sf"/>
</dbReference>
<dbReference type="PANTHER" id="PTHR36193:SF23">
    <property type="entry name" value="PHISTB DOMAIN-CONTAINING RESA-LIKE PROTEIN 1"/>
    <property type="match status" value="1"/>
</dbReference>
<accession>A0A2P9D7L9</accession>